<sequence length="148" mass="15411">MPARFSLRSTSATIDETTSPAVAYARWRQHTKTASPTTAADGPVSTTYASEAGSPSGTSGPSRMPTRAYSVPASVAAYATSRVRRRPRQSSAIPNTTRICSSPPQAGRSSAGTKRDSGVRSRDSHRGSSARTPPTACTNPCPHGCVST</sequence>
<name>A0A5R9FCJ6_9ACTN</name>
<reference evidence="2 3" key="1">
    <citation type="submission" date="2019-05" db="EMBL/GenBank/DDBJ databases">
        <title>Streptomyces sp. NEAU-C151, a novel actinomycete isolated from soil.</title>
        <authorList>
            <person name="Han L."/>
            <person name="Jiang H."/>
        </authorList>
    </citation>
    <scope>NUCLEOTIDE SEQUENCE [LARGE SCALE GENOMIC DNA]</scope>
    <source>
        <strain evidence="2 3">NEAU-C151</strain>
    </source>
</reference>
<gene>
    <name evidence="2" type="ORF">FE633_44355</name>
</gene>
<feature type="compositionally biased region" description="Polar residues" evidence="1">
    <location>
        <begin position="89"/>
        <end position="112"/>
    </location>
</feature>
<keyword evidence="3" id="KW-1185">Reference proteome</keyword>
<feature type="compositionally biased region" description="Polar residues" evidence="1">
    <location>
        <begin position="127"/>
        <end position="138"/>
    </location>
</feature>
<accession>A0A5R9FCJ6</accession>
<feature type="compositionally biased region" description="Low complexity" evidence="1">
    <location>
        <begin position="68"/>
        <end position="79"/>
    </location>
</feature>
<feature type="compositionally biased region" description="Basic and acidic residues" evidence="1">
    <location>
        <begin position="113"/>
        <end position="126"/>
    </location>
</feature>
<proteinExistence type="predicted"/>
<comment type="caution">
    <text evidence="2">The sequence shown here is derived from an EMBL/GenBank/DDBJ whole genome shotgun (WGS) entry which is preliminary data.</text>
</comment>
<feature type="compositionally biased region" description="Polar residues" evidence="1">
    <location>
        <begin position="32"/>
        <end position="61"/>
    </location>
</feature>
<dbReference type="Proteomes" id="UP000305906">
    <property type="component" value="Unassembled WGS sequence"/>
</dbReference>
<evidence type="ECO:0000313" key="3">
    <source>
        <dbReference type="Proteomes" id="UP000305906"/>
    </source>
</evidence>
<feature type="region of interest" description="Disordered" evidence="1">
    <location>
        <begin position="29"/>
        <end position="148"/>
    </location>
</feature>
<dbReference type="EMBL" id="VBZC01000098">
    <property type="protein sequence ID" value="TLS39930.1"/>
    <property type="molecule type" value="Genomic_DNA"/>
</dbReference>
<protein>
    <submittedName>
        <fullName evidence="2">Uncharacterized protein</fullName>
    </submittedName>
</protein>
<organism evidence="2 3">
    <name type="scientific">Streptomyces montanus</name>
    <dbReference type="NCBI Taxonomy" id="2580423"/>
    <lineage>
        <taxon>Bacteria</taxon>
        <taxon>Bacillati</taxon>
        <taxon>Actinomycetota</taxon>
        <taxon>Actinomycetes</taxon>
        <taxon>Kitasatosporales</taxon>
        <taxon>Streptomycetaceae</taxon>
        <taxon>Streptomyces</taxon>
    </lineage>
</organism>
<evidence type="ECO:0000313" key="2">
    <source>
        <dbReference type="EMBL" id="TLS39930.1"/>
    </source>
</evidence>
<evidence type="ECO:0000256" key="1">
    <source>
        <dbReference type="SAM" id="MobiDB-lite"/>
    </source>
</evidence>
<dbReference type="AlphaFoldDB" id="A0A5R9FCJ6"/>